<organism evidence="2 3">
    <name type="scientific">Gordoniibacillus kamchatkensis</name>
    <dbReference type="NCBI Taxonomy" id="1590651"/>
    <lineage>
        <taxon>Bacteria</taxon>
        <taxon>Bacillati</taxon>
        <taxon>Bacillota</taxon>
        <taxon>Bacilli</taxon>
        <taxon>Bacillales</taxon>
        <taxon>Paenibacillaceae</taxon>
        <taxon>Gordoniibacillus</taxon>
    </lineage>
</organism>
<accession>A0ABR5AIE4</accession>
<proteinExistence type="predicted"/>
<sequence>MASIAVGFLIALLRLAPFLVLSNILTTVGMFYFGTVWNTRQFAIISSFSAIRQARIFVWRECLLNVSRITLLVLVLPLKELSGGWFVTLLVLALACSATIPYFSARGTASFERNISA</sequence>
<dbReference type="EMBL" id="JXAK01000016">
    <property type="protein sequence ID" value="KIL40817.1"/>
    <property type="molecule type" value="Genomic_DNA"/>
</dbReference>
<evidence type="ECO:0000313" key="3">
    <source>
        <dbReference type="Proteomes" id="UP000031967"/>
    </source>
</evidence>
<comment type="caution">
    <text evidence="2">The sequence shown here is derived from an EMBL/GenBank/DDBJ whole genome shotgun (WGS) entry which is preliminary data.</text>
</comment>
<protein>
    <recommendedName>
        <fullName evidence="4">GtrA-like protein domain-containing protein</fullName>
    </recommendedName>
</protein>
<name>A0ABR5AIE4_9BACL</name>
<evidence type="ECO:0000313" key="2">
    <source>
        <dbReference type="EMBL" id="KIL40817.1"/>
    </source>
</evidence>
<gene>
    <name evidence="2" type="ORF">SD70_11345</name>
</gene>
<keyword evidence="1" id="KW-0812">Transmembrane</keyword>
<keyword evidence="1" id="KW-0472">Membrane</keyword>
<keyword evidence="1" id="KW-1133">Transmembrane helix</keyword>
<keyword evidence="3" id="KW-1185">Reference proteome</keyword>
<evidence type="ECO:0000256" key="1">
    <source>
        <dbReference type="SAM" id="Phobius"/>
    </source>
</evidence>
<reference evidence="2 3" key="1">
    <citation type="submission" date="2014-12" db="EMBL/GenBank/DDBJ databases">
        <title>Draft genome sequence of Paenibacillus kamchatkensis strain B-2647.</title>
        <authorList>
            <person name="Karlyshev A.V."/>
            <person name="Kudryashova E.B."/>
        </authorList>
    </citation>
    <scope>NUCLEOTIDE SEQUENCE [LARGE SCALE GENOMIC DNA]</scope>
    <source>
        <strain evidence="2 3">VKM B-2647</strain>
    </source>
</reference>
<feature type="transmembrane region" description="Helical" evidence="1">
    <location>
        <begin position="84"/>
        <end position="103"/>
    </location>
</feature>
<evidence type="ECO:0008006" key="4">
    <source>
        <dbReference type="Google" id="ProtNLM"/>
    </source>
</evidence>
<dbReference type="RefSeq" id="WP_041047668.1">
    <property type="nucleotide sequence ID" value="NZ_JXAK01000016.1"/>
</dbReference>
<feature type="transmembrane region" description="Helical" evidence="1">
    <location>
        <begin position="58"/>
        <end position="78"/>
    </location>
</feature>
<dbReference type="Proteomes" id="UP000031967">
    <property type="component" value="Unassembled WGS sequence"/>
</dbReference>